<name>A0ABT4IP39_9EURY</name>
<evidence type="ECO:0000313" key="4">
    <source>
        <dbReference type="Proteomes" id="UP001141336"/>
    </source>
</evidence>
<evidence type="ECO:0000313" key="3">
    <source>
        <dbReference type="EMBL" id="MCZ0863537.1"/>
    </source>
</evidence>
<protein>
    <submittedName>
        <fullName evidence="3">Type IV pilin N-terminal domain-containing protein</fullName>
    </submittedName>
</protein>
<feature type="domain" description="Archaeal Type IV pilin N-terminal" evidence="2">
    <location>
        <begin position="6"/>
        <end position="72"/>
    </location>
</feature>
<organism evidence="3 4">
    <name type="scientific">Methanocorpusculum vombati</name>
    <dbReference type="NCBI Taxonomy" id="3002864"/>
    <lineage>
        <taxon>Archaea</taxon>
        <taxon>Methanobacteriati</taxon>
        <taxon>Methanobacteriota</taxon>
        <taxon>Stenosarchaea group</taxon>
        <taxon>Methanomicrobia</taxon>
        <taxon>Methanomicrobiales</taxon>
        <taxon>Methanocorpusculaceae</taxon>
        <taxon>Methanocorpusculum</taxon>
    </lineage>
</organism>
<keyword evidence="1" id="KW-0472">Membrane</keyword>
<evidence type="ECO:0000256" key="1">
    <source>
        <dbReference type="SAM" id="Phobius"/>
    </source>
</evidence>
<keyword evidence="1" id="KW-0812">Transmembrane</keyword>
<feature type="transmembrane region" description="Helical" evidence="1">
    <location>
        <begin position="12"/>
        <end position="36"/>
    </location>
</feature>
<keyword evidence="4" id="KW-1185">Reference proteome</keyword>
<keyword evidence="1" id="KW-1133">Transmembrane helix</keyword>
<comment type="caution">
    <text evidence="3">The sequence shown here is derived from an EMBL/GenBank/DDBJ whole genome shotgun (WGS) entry which is preliminary data.</text>
</comment>
<proteinExistence type="predicted"/>
<reference evidence="3" key="1">
    <citation type="submission" date="2022-12" db="EMBL/GenBank/DDBJ databases">
        <title>Isolation and characterisation of novel Methanocorpusculum spp. from native Australian herbivores indicates the genus is ancestrally host-associated.</title>
        <authorList>
            <person name="Volmer J.G."/>
            <person name="Soo R.M."/>
            <person name="Evans P.N."/>
            <person name="Hoedt E.C."/>
            <person name="Astorga Alsina A.L."/>
            <person name="Woodcroft B.J."/>
            <person name="Tyson G.W."/>
            <person name="Hugenholtz P."/>
            <person name="Morrison M."/>
        </authorList>
    </citation>
    <scope>NUCLEOTIDE SEQUENCE</scope>
    <source>
        <strain evidence="3">CW153</strain>
    </source>
</reference>
<accession>A0ABT4IP39</accession>
<gene>
    <name evidence="3" type="ORF">O0S09_09825</name>
</gene>
<dbReference type="Pfam" id="PF07790">
    <property type="entry name" value="Pilin_N"/>
    <property type="match status" value="1"/>
</dbReference>
<dbReference type="Proteomes" id="UP001141336">
    <property type="component" value="Unassembled WGS sequence"/>
</dbReference>
<dbReference type="EMBL" id="JAPTGC010000031">
    <property type="protein sequence ID" value="MCZ0863537.1"/>
    <property type="molecule type" value="Genomic_DNA"/>
</dbReference>
<dbReference type="RefSeq" id="WP_268923804.1">
    <property type="nucleotide sequence ID" value="NZ_JAPTGC010000031.1"/>
</dbReference>
<sequence>MRKADEGVAPVVAVALLIGLVAVAGAIIGLSMFAAMEEASGALPDVRFQMSADGKSLYHAGGDALPLKNLVFYNTASKDKVNSVSLIKSGSTKAETSLDGEVWETGDRISFGGALDVLSIVGLDSRNRPALLYLGADAVVLPVGDMVPDEWTAVPPKPIGPTPVPTPVPTGGGEGGNTDGWLSTDTNNKDIVKFGDLELLQGKSLTLAAEFPHPTTNTNVRFKVGNAKEVGYCSINVTVFNSEWSPVFGPKMEERKNKLDIEIGIDPQYLVTGNKVYFTIEMWEKNKEPPAMAGFRRTIVITIT</sequence>
<evidence type="ECO:0000259" key="2">
    <source>
        <dbReference type="Pfam" id="PF07790"/>
    </source>
</evidence>
<dbReference type="InterPro" id="IPR012859">
    <property type="entry name" value="Pilin_N_archaeal"/>
</dbReference>